<dbReference type="Proteomes" id="UP001500432">
    <property type="component" value="Unassembled WGS sequence"/>
</dbReference>
<reference evidence="5" key="1">
    <citation type="journal article" date="2019" name="Int. J. Syst. Evol. Microbiol.">
        <title>The Global Catalogue of Microorganisms (GCM) 10K type strain sequencing project: providing services to taxonomists for standard genome sequencing and annotation.</title>
        <authorList>
            <consortium name="The Broad Institute Genomics Platform"/>
            <consortium name="The Broad Institute Genome Sequencing Center for Infectious Disease"/>
            <person name="Wu L."/>
            <person name="Ma J."/>
        </authorList>
    </citation>
    <scope>NUCLEOTIDE SEQUENCE [LARGE SCALE GENOMIC DNA]</scope>
    <source>
        <strain evidence="5">JCM 16034</strain>
    </source>
</reference>
<evidence type="ECO:0000256" key="1">
    <source>
        <dbReference type="SAM" id="MobiDB-lite"/>
    </source>
</evidence>
<feature type="transmembrane region" description="Helical" evidence="2">
    <location>
        <begin position="12"/>
        <end position="34"/>
    </location>
</feature>
<comment type="caution">
    <text evidence="4">The sequence shown here is derived from an EMBL/GenBank/DDBJ whole genome shotgun (WGS) entry which is preliminary data.</text>
</comment>
<keyword evidence="2" id="KW-0812">Transmembrane</keyword>
<evidence type="ECO:0000313" key="4">
    <source>
        <dbReference type="EMBL" id="GAA2200050.1"/>
    </source>
</evidence>
<keyword evidence="2" id="KW-0472">Membrane</keyword>
<protein>
    <recommendedName>
        <fullName evidence="3">SHOCT domain-containing protein</fullName>
    </recommendedName>
</protein>
<keyword evidence="5" id="KW-1185">Reference proteome</keyword>
<keyword evidence="2" id="KW-1133">Transmembrane helix</keyword>
<dbReference type="EMBL" id="BAAAQW010000005">
    <property type="protein sequence ID" value="GAA2200050.1"/>
    <property type="molecule type" value="Genomic_DNA"/>
</dbReference>
<name>A0ABP5NKZ0_9MICC</name>
<gene>
    <name evidence="4" type="ORF">GCM10009849_18950</name>
</gene>
<evidence type="ECO:0000256" key="2">
    <source>
        <dbReference type="SAM" id="Phobius"/>
    </source>
</evidence>
<organism evidence="4 5">
    <name type="scientific">Sinomonas flava</name>
    <dbReference type="NCBI Taxonomy" id="496857"/>
    <lineage>
        <taxon>Bacteria</taxon>
        <taxon>Bacillati</taxon>
        <taxon>Actinomycetota</taxon>
        <taxon>Actinomycetes</taxon>
        <taxon>Micrococcales</taxon>
        <taxon>Micrococcaceae</taxon>
        <taxon>Sinomonas</taxon>
    </lineage>
</organism>
<evidence type="ECO:0000259" key="3">
    <source>
        <dbReference type="Pfam" id="PF09851"/>
    </source>
</evidence>
<feature type="domain" description="SHOCT" evidence="3">
    <location>
        <begin position="72"/>
        <end position="96"/>
    </location>
</feature>
<dbReference type="InterPro" id="IPR018649">
    <property type="entry name" value="SHOCT"/>
</dbReference>
<feature type="compositionally biased region" description="Gly residues" evidence="1">
    <location>
        <begin position="44"/>
        <end position="62"/>
    </location>
</feature>
<dbReference type="Pfam" id="PF09851">
    <property type="entry name" value="SHOCT"/>
    <property type="match status" value="1"/>
</dbReference>
<accession>A0ABP5NKZ0</accession>
<evidence type="ECO:0000313" key="5">
    <source>
        <dbReference type="Proteomes" id="UP001500432"/>
    </source>
</evidence>
<feature type="region of interest" description="Disordered" evidence="1">
    <location>
        <begin position="44"/>
        <end position="64"/>
    </location>
</feature>
<proteinExistence type="predicted"/>
<sequence>MYWNGNIGVWGWIFMILSFLLFWGAIITGIVFLARSVRHGGQGSGAWGQPGWGGGAMPGGMAPGQYPGPGPEQVLADRFARGEIDEAEYRARLDVLKQHRGGA</sequence>